<dbReference type="Proteomes" id="UP001209878">
    <property type="component" value="Unassembled WGS sequence"/>
</dbReference>
<keyword evidence="2" id="KW-1133">Transmembrane helix</keyword>
<organism evidence="3 4">
    <name type="scientific">Ridgeia piscesae</name>
    <name type="common">Tubeworm</name>
    <dbReference type="NCBI Taxonomy" id="27915"/>
    <lineage>
        <taxon>Eukaryota</taxon>
        <taxon>Metazoa</taxon>
        <taxon>Spiralia</taxon>
        <taxon>Lophotrochozoa</taxon>
        <taxon>Annelida</taxon>
        <taxon>Polychaeta</taxon>
        <taxon>Sedentaria</taxon>
        <taxon>Canalipalpata</taxon>
        <taxon>Sabellida</taxon>
        <taxon>Siboglinidae</taxon>
        <taxon>Ridgeia</taxon>
    </lineage>
</organism>
<feature type="transmembrane region" description="Helical" evidence="2">
    <location>
        <begin position="38"/>
        <end position="57"/>
    </location>
</feature>
<feature type="transmembrane region" description="Helical" evidence="2">
    <location>
        <begin position="69"/>
        <end position="86"/>
    </location>
</feature>
<feature type="transmembrane region" description="Helical" evidence="2">
    <location>
        <begin position="93"/>
        <end position="116"/>
    </location>
</feature>
<evidence type="ECO:0000256" key="2">
    <source>
        <dbReference type="SAM" id="Phobius"/>
    </source>
</evidence>
<feature type="compositionally biased region" description="Pro residues" evidence="1">
    <location>
        <begin position="235"/>
        <end position="251"/>
    </location>
</feature>
<accession>A0AAD9NRH0</accession>
<keyword evidence="2" id="KW-0472">Membrane</keyword>
<protein>
    <submittedName>
        <fullName evidence="3">Uncharacterized protein</fullName>
    </submittedName>
</protein>
<feature type="compositionally biased region" description="Pro residues" evidence="1">
    <location>
        <begin position="258"/>
        <end position="268"/>
    </location>
</feature>
<feature type="transmembrane region" description="Helical" evidence="2">
    <location>
        <begin position="128"/>
        <end position="150"/>
    </location>
</feature>
<evidence type="ECO:0000256" key="1">
    <source>
        <dbReference type="SAM" id="MobiDB-lite"/>
    </source>
</evidence>
<feature type="region of interest" description="Disordered" evidence="1">
    <location>
        <begin position="230"/>
        <end position="268"/>
    </location>
</feature>
<dbReference type="AlphaFoldDB" id="A0AAD9NRH0"/>
<evidence type="ECO:0000313" key="3">
    <source>
        <dbReference type="EMBL" id="KAK2176769.1"/>
    </source>
</evidence>
<keyword evidence="2" id="KW-0812">Transmembrane</keyword>
<name>A0AAD9NRH0_RIDPI</name>
<sequence>MQGPTQPPVGGPGGRFNIVVIQNQSSVVRTNYRQKPSYLLGVIQVSTGILCVIFQSVEDALGGSGSTGIGAGIFFLITGILCFWAGKARTSCSIISVIALSIFSLLLAISLMNAAGHGVANHSTTIRLMNILLIILAAIEGIAAFISTWLGCSSMCGRQIDSHGVVLSQPNAVMVNTGANYTPGLPPGHTPVGNIYPGQQQGQMPVGNMYPVQQSAMPAYGFQPQYMPQSAPMFSPNPPPEYSVPSQPPPSYSAAVPTAPPTAPPVDH</sequence>
<dbReference type="EMBL" id="JAODUO010000641">
    <property type="protein sequence ID" value="KAK2176769.1"/>
    <property type="molecule type" value="Genomic_DNA"/>
</dbReference>
<reference evidence="3" key="1">
    <citation type="journal article" date="2023" name="Mol. Biol. Evol.">
        <title>Third-Generation Sequencing Reveals the Adaptive Role of the Epigenome in Three Deep-Sea Polychaetes.</title>
        <authorList>
            <person name="Perez M."/>
            <person name="Aroh O."/>
            <person name="Sun Y."/>
            <person name="Lan Y."/>
            <person name="Juniper S.K."/>
            <person name="Young C.R."/>
            <person name="Angers B."/>
            <person name="Qian P.Y."/>
        </authorList>
    </citation>
    <scope>NUCLEOTIDE SEQUENCE</scope>
    <source>
        <strain evidence="3">R07B-5</strain>
    </source>
</reference>
<proteinExistence type="predicted"/>
<comment type="caution">
    <text evidence="3">The sequence shown here is derived from an EMBL/GenBank/DDBJ whole genome shotgun (WGS) entry which is preliminary data.</text>
</comment>
<gene>
    <name evidence="3" type="ORF">NP493_642g00048</name>
</gene>
<keyword evidence="4" id="KW-1185">Reference proteome</keyword>
<evidence type="ECO:0000313" key="4">
    <source>
        <dbReference type="Proteomes" id="UP001209878"/>
    </source>
</evidence>